<keyword evidence="1 4" id="KW-0489">Methyltransferase</keyword>
<dbReference type="OrthoDB" id="9804312at2"/>
<evidence type="ECO:0000313" key="5">
    <source>
        <dbReference type="Proteomes" id="UP000315252"/>
    </source>
</evidence>
<dbReference type="EMBL" id="VHSH01000002">
    <property type="protein sequence ID" value="TQV82055.1"/>
    <property type="molecule type" value="Genomic_DNA"/>
</dbReference>
<name>A0A545TXV4_9PROT</name>
<gene>
    <name evidence="4" type="ORF">FKG95_07425</name>
</gene>
<dbReference type="InterPro" id="IPR029063">
    <property type="entry name" value="SAM-dependent_MTases_sf"/>
</dbReference>
<organism evidence="4 5">
    <name type="scientific">Denitrobaculum tricleocarpae</name>
    <dbReference type="NCBI Taxonomy" id="2591009"/>
    <lineage>
        <taxon>Bacteria</taxon>
        <taxon>Pseudomonadati</taxon>
        <taxon>Pseudomonadota</taxon>
        <taxon>Alphaproteobacteria</taxon>
        <taxon>Rhodospirillales</taxon>
        <taxon>Rhodospirillaceae</taxon>
        <taxon>Denitrobaculum</taxon>
    </lineage>
</organism>
<evidence type="ECO:0000259" key="3">
    <source>
        <dbReference type="Pfam" id="PF13649"/>
    </source>
</evidence>
<sequence>MEKSPAGHIGLISRRLNRESLVDGFYEDADSLFVEAYDAFYRADLPQISDDTSFYAGLAEETGGPLLELACGTGRITLPLAEAGLEIAGADLSEGMLKVARTKSEALTEAARAQLRLIHQDMTALKLDERFKLALIPFRSFQHLLTREQQWQALEGIRNQLMPGGRLALHLFDPRFDFLIDEEVPTPGHSGVHPVTGRQYIGEILRTCFDHLAQVRRDVWRYAELGEDGEVLREATREMALRWTYRWELHYLLKLCGFAVEAEYSDFNRTPPAYGKELIVVARRT</sequence>
<keyword evidence="5" id="KW-1185">Reference proteome</keyword>
<dbReference type="CDD" id="cd02440">
    <property type="entry name" value="AdoMet_MTases"/>
    <property type="match status" value="1"/>
</dbReference>
<dbReference type="Pfam" id="PF13649">
    <property type="entry name" value="Methyltransf_25"/>
    <property type="match status" value="1"/>
</dbReference>
<dbReference type="GO" id="GO:0008168">
    <property type="term" value="F:methyltransferase activity"/>
    <property type="evidence" value="ECO:0007669"/>
    <property type="project" value="UniProtKB-KW"/>
</dbReference>
<proteinExistence type="predicted"/>
<dbReference type="Gene3D" id="2.20.130.10">
    <property type="entry name" value="CAC2371-like domains"/>
    <property type="match status" value="1"/>
</dbReference>
<dbReference type="SUPFAM" id="SSF53335">
    <property type="entry name" value="S-adenosyl-L-methionine-dependent methyltransferases"/>
    <property type="match status" value="1"/>
</dbReference>
<accession>A0A545TXV4</accession>
<dbReference type="GO" id="GO:0032259">
    <property type="term" value="P:methylation"/>
    <property type="evidence" value="ECO:0007669"/>
    <property type="project" value="UniProtKB-KW"/>
</dbReference>
<evidence type="ECO:0000256" key="1">
    <source>
        <dbReference type="ARBA" id="ARBA00022603"/>
    </source>
</evidence>
<keyword evidence="2 4" id="KW-0808">Transferase</keyword>
<dbReference type="Proteomes" id="UP000315252">
    <property type="component" value="Unassembled WGS sequence"/>
</dbReference>
<protein>
    <submittedName>
        <fullName evidence="4">Class I SAM-dependent methyltransferase</fullName>
    </submittedName>
</protein>
<evidence type="ECO:0000313" key="4">
    <source>
        <dbReference type="EMBL" id="TQV82055.1"/>
    </source>
</evidence>
<dbReference type="InterPro" id="IPR041698">
    <property type="entry name" value="Methyltransf_25"/>
</dbReference>
<evidence type="ECO:0000256" key="2">
    <source>
        <dbReference type="ARBA" id="ARBA00022679"/>
    </source>
</evidence>
<reference evidence="4 5" key="1">
    <citation type="submission" date="2019-06" db="EMBL/GenBank/DDBJ databases">
        <title>Whole genome sequence for Rhodospirillaceae sp. R148.</title>
        <authorList>
            <person name="Wang G."/>
        </authorList>
    </citation>
    <scope>NUCLEOTIDE SEQUENCE [LARGE SCALE GENOMIC DNA]</scope>
    <source>
        <strain evidence="4 5">R148</strain>
    </source>
</reference>
<dbReference type="PANTHER" id="PTHR43861:SF1">
    <property type="entry name" value="TRANS-ACONITATE 2-METHYLTRANSFERASE"/>
    <property type="match status" value="1"/>
</dbReference>
<dbReference type="Gene3D" id="3.40.50.150">
    <property type="entry name" value="Vaccinia Virus protein VP39"/>
    <property type="match status" value="1"/>
</dbReference>
<feature type="domain" description="Methyltransferase" evidence="3">
    <location>
        <begin position="67"/>
        <end position="165"/>
    </location>
</feature>
<dbReference type="AlphaFoldDB" id="A0A545TXV4"/>
<dbReference type="PANTHER" id="PTHR43861">
    <property type="entry name" value="TRANS-ACONITATE 2-METHYLTRANSFERASE-RELATED"/>
    <property type="match status" value="1"/>
</dbReference>
<comment type="caution">
    <text evidence="4">The sequence shown here is derived from an EMBL/GenBank/DDBJ whole genome shotgun (WGS) entry which is preliminary data.</text>
</comment>